<accession>A0A8T0ALN2</accession>
<dbReference type="AlphaFoldDB" id="A0A8T0ALN2"/>
<gene>
    <name evidence="3" type="ORF">HF521_010231</name>
</gene>
<keyword evidence="2" id="KW-0472">Membrane</keyword>
<evidence type="ECO:0000256" key="2">
    <source>
        <dbReference type="SAM" id="Phobius"/>
    </source>
</evidence>
<evidence type="ECO:0000313" key="3">
    <source>
        <dbReference type="EMBL" id="KAF7692621.1"/>
    </source>
</evidence>
<dbReference type="EMBL" id="JABFDY010000020">
    <property type="protein sequence ID" value="KAF7692621.1"/>
    <property type="molecule type" value="Genomic_DNA"/>
</dbReference>
<keyword evidence="2" id="KW-0812">Transmembrane</keyword>
<feature type="region of interest" description="Disordered" evidence="1">
    <location>
        <begin position="1"/>
        <end position="89"/>
    </location>
</feature>
<feature type="compositionally biased region" description="Basic and acidic residues" evidence="1">
    <location>
        <begin position="19"/>
        <end position="28"/>
    </location>
</feature>
<sequence>SHCPNPPLRSSPSVLPVGYRERPADTRQTEAGAHSASSPMQKWRQKTDGSSRREMRDGRGREGRREKQREGQRQPAPEHGKKWNSFYTHPDALPVKRSSLRSGSLHTDGVHVKGSPQRIIHIYTPLSSTSDSFNPTTCMSSLTTFIYLLFGLSFLLLPGGAILSILLPIYPMSLLCTCPNHLNRASLTLSPKPTTCTVPLISSFLILSILDTPNENLNIFSSATSSSTSCLLLNATVSKPYIITGLTTVL</sequence>
<keyword evidence="4" id="KW-1185">Reference proteome</keyword>
<keyword evidence="2" id="KW-1133">Transmembrane helix</keyword>
<protein>
    <submittedName>
        <fullName evidence="3">Uncharacterized protein</fullName>
    </submittedName>
</protein>
<proteinExistence type="predicted"/>
<feature type="transmembrane region" description="Helical" evidence="2">
    <location>
        <begin position="145"/>
        <end position="170"/>
    </location>
</feature>
<reference evidence="3" key="1">
    <citation type="submission" date="2020-08" db="EMBL/GenBank/DDBJ databases">
        <title>Chromosome-level assembly of Southern catfish (Silurus meridionalis) provides insights into visual adaptation to the nocturnal and benthic lifestyles.</title>
        <authorList>
            <person name="Zhang Y."/>
            <person name="Wang D."/>
            <person name="Peng Z."/>
        </authorList>
    </citation>
    <scope>NUCLEOTIDE SEQUENCE</scope>
    <source>
        <strain evidence="3">SWU-2019-XX</strain>
        <tissue evidence="3">Muscle</tissue>
    </source>
</reference>
<organism evidence="3 4">
    <name type="scientific">Silurus meridionalis</name>
    <name type="common">Southern catfish</name>
    <name type="synonym">Silurus soldatovi meridionalis</name>
    <dbReference type="NCBI Taxonomy" id="175797"/>
    <lineage>
        <taxon>Eukaryota</taxon>
        <taxon>Metazoa</taxon>
        <taxon>Chordata</taxon>
        <taxon>Craniata</taxon>
        <taxon>Vertebrata</taxon>
        <taxon>Euteleostomi</taxon>
        <taxon>Actinopterygii</taxon>
        <taxon>Neopterygii</taxon>
        <taxon>Teleostei</taxon>
        <taxon>Ostariophysi</taxon>
        <taxon>Siluriformes</taxon>
        <taxon>Siluridae</taxon>
        <taxon>Silurus</taxon>
    </lineage>
</organism>
<feature type="compositionally biased region" description="Basic and acidic residues" evidence="1">
    <location>
        <begin position="45"/>
        <end position="81"/>
    </location>
</feature>
<dbReference type="Proteomes" id="UP000606274">
    <property type="component" value="Unassembled WGS sequence"/>
</dbReference>
<evidence type="ECO:0000313" key="4">
    <source>
        <dbReference type="Proteomes" id="UP000606274"/>
    </source>
</evidence>
<comment type="caution">
    <text evidence="3">The sequence shown here is derived from an EMBL/GenBank/DDBJ whole genome shotgun (WGS) entry which is preliminary data.</text>
</comment>
<feature type="non-terminal residue" evidence="3">
    <location>
        <position position="1"/>
    </location>
</feature>
<name>A0A8T0ALN2_SILME</name>
<evidence type="ECO:0000256" key="1">
    <source>
        <dbReference type="SAM" id="MobiDB-lite"/>
    </source>
</evidence>